<dbReference type="AlphaFoldDB" id="A0A8D4SR34"/>
<evidence type="ECO:0000313" key="1">
    <source>
        <dbReference type="EMBL" id="AYD44745.1"/>
    </source>
</evidence>
<protein>
    <recommendedName>
        <fullName evidence="3">Phage protein</fullName>
    </recommendedName>
</protein>
<evidence type="ECO:0000313" key="2">
    <source>
        <dbReference type="Proteomes" id="UP000265864"/>
    </source>
</evidence>
<reference evidence="1 2" key="1">
    <citation type="submission" date="2018-09" db="EMBL/GenBank/DDBJ databases">
        <title>Yersinia kristensenii subsp. rochesterensis subsp. nov., Isolated from Human Feces.</title>
        <authorList>
            <person name="Cunningham S.A."/>
            <person name="Jeraldo P."/>
            <person name="Patel R."/>
        </authorList>
    </citation>
    <scope>NUCLEOTIDE SEQUENCE [LARGE SCALE GENOMIC DNA]</scope>
    <source>
        <strain evidence="1 2">ATCC BAA-2637</strain>
    </source>
</reference>
<organism evidence="1 2">
    <name type="scientific">Yersinia rochesterensis</name>
    <dbReference type="NCBI Taxonomy" id="1604335"/>
    <lineage>
        <taxon>Bacteria</taxon>
        <taxon>Pseudomonadati</taxon>
        <taxon>Pseudomonadota</taxon>
        <taxon>Gammaproteobacteria</taxon>
        <taxon>Enterobacterales</taxon>
        <taxon>Yersiniaceae</taxon>
        <taxon>Yersinia</taxon>
    </lineage>
</organism>
<name>A0A8D4SR34_9GAMM</name>
<dbReference type="InterPro" id="IPR045604">
    <property type="entry name" value="DUF6453"/>
</dbReference>
<dbReference type="Pfam" id="PF20051">
    <property type="entry name" value="DUF6453"/>
    <property type="match status" value="1"/>
</dbReference>
<dbReference type="RefSeq" id="WP_120011365.1">
    <property type="nucleotide sequence ID" value="NZ_CP032482.1"/>
</dbReference>
<proteinExistence type="predicted"/>
<accession>A0A8D4SR34</accession>
<sequence length="328" mass="34724">MAEPILYVSPADGGKGINMTSGTRLLKFLGDYDVYGSPARATLTGFTGGGLHLVPTRFGSVISSGGTSFGRYINGYSLSGNQITFSTSDGGPGWAIFSAFEIPNSPSFGSYGLFLQNSANFMSVTDGSLLGFCTWRGTVTISSDWQVPSGIQNRDNAIVFANWNNPDVSLIYDADSKNIHCFKINPNGTTGNGSVTANICVFTTGFYPEPPSPGTAGLAIFNTSGQCTYSSRYAPLILGKTVQISSTPNAWINTGIEKPMIPLPSLGGFPSGPVMNGDYRGWYMSAMRMYDSNITAGVGAYENSSNTLDYPSGISPLALPVLNADTYF</sequence>
<gene>
    <name evidence="1" type="ORF">DXZ79_14220</name>
</gene>
<dbReference type="Proteomes" id="UP000265864">
    <property type="component" value="Chromosome"/>
</dbReference>
<evidence type="ECO:0008006" key="3">
    <source>
        <dbReference type="Google" id="ProtNLM"/>
    </source>
</evidence>
<dbReference type="GeneID" id="82551902"/>
<dbReference type="EMBL" id="CP032482">
    <property type="protein sequence ID" value="AYD44745.1"/>
    <property type="molecule type" value="Genomic_DNA"/>
</dbReference>